<dbReference type="EMBL" id="FRAA01000010">
    <property type="protein sequence ID" value="SHK87492.1"/>
    <property type="molecule type" value="Genomic_DNA"/>
</dbReference>
<keyword evidence="1" id="KW-0479">Metal-binding</keyword>
<evidence type="ECO:0000259" key="5">
    <source>
        <dbReference type="SMART" id="SM00729"/>
    </source>
</evidence>
<dbReference type="Pfam" id="PF04055">
    <property type="entry name" value="Radical_SAM"/>
    <property type="match status" value="1"/>
</dbReference>
<dbReference type="Proteomes" id="UP000184474">
    <property type="component" value="Unassembled WGS sequence"/>
</dbReference>
<evidence type="ECO:0000256" key="3">
    <source>
        <dbReference type="ARBA" id="ARBA00023014"/>
    </source>
</evidence>
<dbReference type="GO" id="GO:0051536">
    <property type="term" value="F:iron-sulfur cluster binding"/>
    <property type="evidence" value="ECO:0007669"/>
    <property type="project" value="UniProtKB-KW"/>
</dbReference>
<keyword evidence="2" id="KW-0408">Iron</keyword>
<dbReference type="SFLD" id="SFLDG01084">
    <property type="entry name" value="Uncharacterised_Radical_SAM_Su"/>
    <property type="match status" value="1"/>
</dbReference>
<dbReference type="NCBIfam" id="NF033668">
    <property type="entry name" value="rSAM_PA0069"/>
    <property type="match status" value="1"/>
</dbReference>
<dbReference type="InterPro" id="IPR007197">
    <property type="entry name" value="rSAM"/>
</dbReference>
<dbReference type="InterPro" id="IPR040086">
    <property type="entry name" value="MJ0683-like"/>
</dbReference>
<evidence type="ECO:0000256" key="4">
    <source>
        <dbReference type="SAM" id="MobiDB-lite"/>
    </source>
</evidence>
<feature type="region of interest" description="Disordered" evidence="4">
    <location>
        <begin position="1"/>
        <end position="24"/>
    </location>
</feature>
<dbReference type="AlphaFoldDB" id="A0A1M6W126"/>
<dbReference type="GO" id="GO:0046872">
    <property type="term" value="F:metal ion binding"/>
    <property type="evidence" value="ECO:0007669"/>
    <property type="project" value="UniProtKB-KW"/>
</dbReference>
<reference evidence="7" key="1">
    <citation type="submission" date="2016-11" db="EMBL/GenBank/DDBJ databases">
        <authorList>
            <person name="Varghese N."/>
            <person name="Submissions S."/>
        </authorList>
    </citation>
    <scope>NUCLEOTIDE SEQUENCE [LARGE SCALE GENOMIC DNA]</scope>
    <source>
        <strain evidence="7">DSM 26134</strain>
    </source>
</reference>
<evidence type="ECO:0000256" key="1">
    <source>
        <dbReference type="ARBA" id="ARBA00022723"/>
    </source>
</evidence>
<dbReference type="SUPFAM" id="SSF102114">
    <property type="entry name" value="Radical SAM enzymes"/>
    <property type="match status" value="1"/>
</dbReference>
<dbReference type="InterPro" id="IPR006638">
    <property type="entry name" value="Elp3/MiaA/NifB-like_rSAM"/>
</dbReference>
<evidence type="ECO:0000256" key="2">
    <source>
        <dbReference type="ARBA" id="ARBA00023004"/>
    </source>
</evidence>
<dbReference type="SFLD" id="SFLDS00029">
    <property type="entry name" value="Radical_SAM"/>
    <property type="match status" value="1"/>
</dbReference>
<dbReference type="PANTHER" id="PTHR43432">
    <property type="entry name" value="SLR0285 PROTEIN"/>
    <property type="match status" value="1"/>
</dbReference>
<sequence length="362" mass="41134">MNSRFKNAMLDQNHGRGAQSNPTNQYTAQQVESDVEFYEHLHLSGETLKKKTTFQKVSPKTIVNKVSSPDLPFGYSMNPYQGCEHGCIYCYARNSHEYWGYSAGSDFESKILVKNNAATLLRKKFDSKGWTGHPILLSGNTDCYQPVERKLEITRSILQVCLEYRNPVGIITKNAMILRDLDILKEMAEMNLVHVVLSITSLNEKLREKLEPRTSTSGLRFNAVRRLSECGVPVSVMMAPVIPAINSAEIMKIAEKAAENGAQSLNHTIVRLNGVIGQLFEEWLEEHYPDRKEKVLNQIKDLHGGELNDSRFKTRMRGEGEYADHIAKMFVLARKKYGLIRERTELDSSLFRRAGDSQLSLF</sequence>
<dbReference type="GO" id="GO:0016829">
    <property type="term" value="F:lyase activity"/>
    <property type="evidence" value="ECO:0007669"/>
    <property type="project" value="UniProtKB-KW"/>
</dbReference>
<dbReference type="InterPro" id="IPR058240">
    <property type="entry name" value="rSAM_sf"/>
</dbReference>
<organism evidence="6 7">
    <name type="scientific">Reichenbachiella agariperforans</name>
    <dbReference type="NCBI Taxonomy" id="156994"/>
    <lineage>
        <taxon>Bacteria</taxon>
        <taxon>Pseudomonadati</taxon>
        <taxon>Bacteroidota</taxon>
        <taxon>Cytophagia</taxon>
        <taxon>Cytophagales</taxon>
        <taxon>Reichenbachiellaceae</taxon>
        <taxon>Reichenbachiella</taxon>
    </lineage>
</organism>
<dbReference type="Gene3D" id="3.80.30.30">
    <property type="match status" value="1"/>
</dbReference>
<dbReference type="PANTHER" id="PTHR43432:SF3">
    <property type="entry name" value="SLR0285 PROTEIN"/>
    <property type="match status" value="1"/>
</dbReference>
<accession>A0A1M6W126</accession>
<dbReference type="CDD" id="cd01335">
    <property type="entry name" value="Radical_SAM"/>
    <property type="match status" value="1"/>
</dbReference>
<keyword evidence="7" id="KW-1185">Reference proteome</keyword>
<keyword evidence="6" id="KW-0456">Lyase</keyword>
<evidence type="ECO:0000313" key="7">
    <source>
        <dbReference type="Proteomes" id="UP000184474"/>
    </source>
</evidence>
<protein>
    <submittedName>
        <fullName evidence="6">DNA repair photolyase</fullName>
    </submittedName>
</protein>
<dbReference type="SMART" id="SM00729">
    <property type="entry name" value="Elp3"/>
    <property type="match status" value="1"/>
</dbReference>
<keyword evidence="3" id="KW-0411">Iron-sulfur</keyword>
<name>A0A1M6W126_REIAG</name>
<dbReference type="STRING" id="156994.SAMN04488028_11083"/>
<proteinExistence type="predicted"/>
<evidence type="ECO:0000313" key="6">
    <source>
        <dbReference type="EMBL" id="SHK87492.1"/>
    </source>
</evidence>
<gene>
    <name evidence="6" type="ORF">SAMN04488028_11083</name>
</gene>
<feature type="domain" description="Elp3/MiaA/NifB-like radical SAM core" evidence="5">
    <location>
        <begin position="73"/>
        <end position="298"/>
    </location>
</feature>